<dbReference type="EMBL" id="CAADFT010000043">
    <property type="protein sequence ID" value="VFK45137.1"/>
    <property type="molecule type" value="Genomic_DNA"/>
</dbReference>
<feature type="domain" description="Cyclic nucleotide-binding" evidence="5">
    <location>
        <begin position="26"/>
        <end position="100"/>
    </location>
</feature>
<dbReference type="GO" id="GO:0003677">
    <property type="term" value="F:DNA binding"/>
    <property type="evidence" value="ECO:0007669"/>
    <property type="project" value="UniProtKB-KW"/>
</dbReference>
<dbReference type="Gene3D" id="2.60.120.10">
    <property type="entry name" value="Jelly Rolls"/>
    <property type="match status" value="1"/>
</dbReference>
<dbReference type="PANTHER" id="PTHR24567">
    <property type="entry name" value="CRP FAMILY TRANSCRIPTIONAL REGULATORY PROTEIN"/>
    <property type="match status" value="1"/>
</dbReference>
<evidence type="ECO:0000256" key="1">
    <source>
        <dbReference type="ARBA" id="ARBA00023015"/>
    </source>
</evidence>
<dbReference type="InterPro" id="IPR036388">
    <property type="entry name" value="WH-like_DNA-bd_sf"/>
</dbReference>
<dbReference type="NCBIfam" id="NF008365">
    <property type="entry name" value="PRK11161.1"/>
    <property type="match status" value="1"/>
</dbReference>
<dbReference type="SUPFAM" id="SSF46785">
    <property type="entry name" value="Winged helix' DNA-binding domain"/>
    <property type="match status" value="1"/>
</dbReference>
<dbReference type="InterPro" id="IPR014710">
    <property type="entry name" value="RmlC-like_jellyroll"/>
</dbReference>
<reference evidence="7" key="1">
    <citation type="submission" date="2019-02" db="EMBL/GenBank/DDBJ databases">
        <authorList>
            <person name="Gruber-Vodicka R. H."/>
            <person name="Seah K. B. B."/>
        </authorList>
    </citation>
    <scope>NUCLEOTIDE SEQUENCE</scope>
    <source>
        <strain evidence="7">BECK_BZ125</strain>
    </source>
</reference>
<name>A0A450YUA8_9GAMM</name>
<evidence type="ECO:0000259" key="6">
    <source>
        <dbReference type="PROSITE" id="PS51063"/>
    </source>
</evidence>
<dbReference type="InterPro" id="IPR050397">
    <property type="entry name" value="Env_Response_Regulators"/>
</dbReference>
<dbReference type="InterPro" id="IPR036390">
    <property type="entry name" value="WH_DNA-bd_sf"/>
</dbReference>
<dbReference type="CDD" id="cd00038">
    <property type="entry name" value="CAP_ED"/>
    <property type="match status" value="1"/>
</dbReference>
<protein>
    <submittedName>
        <fullName evidence="7">CRP/FNR family transcriptional regulator, anaerobic regulatory protein</fullName>
    </submittedName>
</protein>
<dbReference type="Pfam" id="PF00027">
    <property type="entry name" value="cNMP_binding"/>
    <property type="match status" value="1"/>
</dbReference>
<organism evidence="7">
    <name type="scientific">Candidatus Kentrum sp. TC</name>
    <dbReference type="NCBI Taxonomy" id="2126339"/>
    <lineage>
        <taxon>Bacteria</taxon>
        <taxon>Pseudomonadati</taxon>
        <taxon>Pseudomonadota</taxon>
        <taxon>Gammaproteobacteria</taxon>
        <taxon>Candidatus Kentrum</taxon>
    </lineage>
</organism>
<evidence type="ECO:0000256" key="3">
    <source>
        <dbReference type="ARBA" id="ARBA00023163"/>
    </source>
</evidence>
<dbReference type="InterPro" id="IPR000595">
    <property type="entry name" value="cNMP-bd_dom"/>
</dbReference>
<dbReference type="Pfam" id="PF13545">
    <property type="entry name" value="HTH_Crp_2"/>
    <property type="match status" value="1"/>
</dbReference>
<dbReference type="SUPFAM" id="SSF51206">
    <property type="entry name" value="cAMP-binding domain-like"/>
    <property type="match status" value="1"/>
</dbReference>
<dbReference type="CDD" id="cd00092">
    <property type="entry name" value="HTH_CRP"/>
    <property type="match status" value="1"/>
</dbReference>
<keyword evidence="1" id="KW-0805">Transcription regulation</keyword>
<keyword evidence="2" id="KW-0238">DNA-binding</keyword>
<sequence length="278" mass="31302">MNRNIAPEFVDYQISCRNCCMANVCLPLGLSAIELEQLIKIIARHSPISRGEHLFEAGDKHKSLYAVRSGSIKVYIPTESGEEQVHRFILPGELLGFDAIEGEKHTCAAVALETTSVCELPYRHLEKLCHSFQGLDHEIHRLFGKEISNEYDLLQLLAKKSAEVRLATFLLDLSDRLKKRGFSEREFNLSMSRHDISNYLGLAVETVSRLFARFQGDGLLKVKRRNIQLTNMIKLKELLTGAPPLPKSVSSGKHRNATRQGGKKALYRPRKVGGINHT</sequence>
<dbReference type="FunFam" id="1.10.10.10:FF:000028">
    <property type="entry name" value="Fumarate/nitrate reduction transcriptional regulator Fnr"/>
    <property type="match status" value="1"/>
</dbReference>
<dbReference type="GO" id="GO:0003700">
    <property type="term" value="F:DNA-binding transcription factor activity"/>
    <property type="evidence" value="ECO:0007669"/>
    <property type="project" value="TreeGrafter"/>
</dbReference>
<dbReference type="PANTHER" id="PTHR24567:SF75">
    <property type="entry name" value="FUMARATE AND NITRATE REDUCTION REGULATORY PROTEIN"/>
    <property type="match status" value="1"/>
</dbReference>
<gene>
    <name evidence="7" type="ORF">BECKTC1821E_GA0114239_104318</name>
</gene>
<proteinExistence type="predicted"/>
<evidence type="ECO:0000259" key="5">
    <source>
        <dbReference type="PROSITE" id="PS50042"/>
    </source>
</evidence>
<dbReference type="Gene3D" id="1.10.10.10">
    <property type="entry name" value="Winged helix-like DNA-binding domain superfamily/Winged helix DNA-binding domain"/>
    <property type="match status" value="1"/>
</dbReference>
<dbReference type="InterPro" id="IPR018490">
    <property type="entry name" value="cNMP-bd_dom_sf"/>
</dbReference>
<dbReference type="InterPro" id="IPR012318">
    <property type="entry name" value="HTH_CRP"/>
</dbReference>
<dbReference type="SMART" id="SM00100">
    <property type="entry name" value="cNMP"/>
    <property type="match status" value="1"/>
</dbReference>
<evidence type="ECO:0000256" key="2">
    <source>
        <dbReference type="ARBA" id="ARBA00023125"/>
    </source>
</evidence>
<feature type="region of interest" description="Disordered" evidence="4">
    <location>
        <begin position="244"/>
        <end position="278"/>
    </location>
</feature>
<keyword evidence="3" id="KW-0804">Transcription</keyword>
<dbReference type="PRINTS" id="PR00034">
    <property type="entry name" value="HTHCRP"/>
</dbReference>
<feature type="domain" description="HTH crp-type" evidence="6">
    <location>
        <begin position="160"/>
        <end position="233"/>
    </location>
</feature>
<accession>A0A450YUA8</accession>
<evidence type="ECO:0000313" key="7">
    <source>
        <dbReference type="EMBL" id="VFK45137.1"/>
    </source>
</evidence>
<dbReference type="AlphaFoldDB" id="A0A450YUA8"/>
<evidence type="ECO:0000256" key="4">
    <source>
        <dbReference type="SAM" id="MobiDB-lite"/>
    </source>
</evidence>
<feature type="compositionally biased region" description="Basic residues" evidence="4">
    <location>
        <begin position="252"/>
        <end position="271"/>
    </location>
</feature>
<dbReference type="PROSITE" id="PS51063">
    <property type="entry name" value="HTH_CRP_2"/>
    <property type="match status" value="1"/>
</dbReference>
<dbReference type="SMART" id="SM00419">
    <property type="entry name" value="HTH_CRP"/>
    <property type="match status" value="1"/>
</dbReference>
<dbReference type="GO" id="GO:0005829">
    <property type="term" value="C:cytosol"/>
    <property type="evidence" value="ECO:0007669"/>
    <property type="project" value="TreeGrafter"/>
</dbReference>
<dbReference type="PROSITE" id="PS50042">
    <property type="entry name" value="CNMP_BINDING_3"/>
    <property type="match status" value="1"/>
</dbReference>